<dbReference type="Proteomes" id="UP001242368">
    <property type="component" value="Unassembled WGS sequence"/>
</dbReference>
<name>A0ABT8D485_9FLAO</name>
<reference evidence="3" key="1">
    <citation type="journal article" date="2019" name="Int. J. Syst. Evol. Microbiol.">
        <title>The Global Catalogue of Microorganisms (GCM) 10K type strain sequencing project: providing services to taxonomists for standard genome sequencing and annotation.</title>
        <authorList>
            <consortium name="The Broad Institute Genomics Platform"/>
            <consortium name="The Broad Institute Genome Sequencing Center for Infectious Disease"/>
            <person name="Wu L."/>
            <person name="Ma J."/>
        </authorList>
    </citation>
    <scope>NUCLEOTIDE SEQUENCE [LARGE SCALE GENOMIC DNA]</scope>
    <source>
        <strain evidence="3">CECT 7184</strain>
    </source>
</reference>
<keyword evidence="3" id="KW-1185">Reference proteome</keyword>
<sequence>MIYFLPTHSLETMEGASLRYALSEKMVEQRLPYIRSFDMLISFMIDIAVSDGFQAEALYNEVIQTHCYKVSALMNSMNVYNSSHREEVLYMRMMNFIKWLLKTDFLSYFQTYCNAASFEYRSHCFRYDASGKIKKGKYLGSVEEWFVSRLKEGDVFWFSGRALQLVHTKIMKSL</sequence>
<evidence type="ECO:0000259" key="1">
    <source>
        <dbReference type="Pfam" id="PF19306"/>
    </source>
</evidence>
<feature type="domain" description="Helicase Lhr-like winged helix" evidence="1">
    <location>
        <begin position="132"/>
        <end position="172"/>
    </location>
</feature>
<dbReference type="InterPro" id="IPR045628">
    <property type="entry name" value="Lhr_WH_dom"/>
</dbReference>
<gene>
    <name evidence="2" type="ORF">QW060_25760</name>
</gene>
<evidence type="ECO:0000313" key="3">
    <source>
        <dbReference type="Proteomes" id="UP001242368"/>
    </source>
</evidence>
<organism evidence="2 3">
    <name type="scientific">Paenimyroides ceti</name>
    <dbReference type="NCBI Taxonomy" id="395087"/>
    <lineage>
        <taxon>Bacteria</taxon>
        <taxon>Pseudomonadati</taxon>
        <taxon>Bacteroidota</taxon>
        <taxon>Flavobacteriia</taxon>
        <taxon>Flavobacteriales</taxon>
        <taxon>Flavobacteriaceae</taxon>
        <taxon>Paenimyroides</taxon>
    </lineage>
</organism>
<dbReference type="EMBL" id="JAUFQU010000080">
    <property type="protein sequence ID" value="MDN3710260.1"/>
    <property type="molecule type" value="Genomic_DNA"/>
</dbReference>
<feature type="domain" description="Helicase Lhr-like winged helix" evidence="1">
    <location>
        <begin position="21"/>
        <end position="69"/>
    </location>
</feature>
<evidence type="ECO:0000313" key="2">
    <source>
        <dbReference type="EMBL" id="MDN3710260.1"/>
    </source>
</evidence>
<comment type="caution">
    <text evidence="2">The sequence shown here is derived from an EMBL/GenBank/DDBJ whole genome shotgun (WGS) entry which is preliminary data.</text>
</comment>
<proteinExistence type="predicted"/>
<dbReference type="Pfam" id="PF19306">
    <property type="entry name" value="WHD_Lhr"/>
    <property type="match status" value="2"/>
</dbReference>
<accession>A0ABT8D485</accession>
<protein>
    <recommendedName>
        <fullName evidence="1">Helicase Lhr-like winged helix domain-containing protein</fullName>
    </recommendedName>
</protein>